<evidence type="ECO:0000313" key="2">
    <source>
        <dbReference type="Proteomes" id="UP000053477"/>
    </source>
</evidence>
<evidence type="ECO:0000313" key="1">
    <source>
        <dbReference type="EMBL" id="KLO04031.1"/>
    </source>
</evidence>
<organism evidence="1 2">
    <name type="scientific">Schizopora paradoxa</name>
    <dbReference type="NCBI Taxonomy" id="27342"/>
    <lineage>
        <taxon>Eukaryota</taxon>
        <taxon>Fungi</taxon>
        <taxon>Dikarya</taxon>
        <taxon>Basidiomycota</taxon>
        <taxon>Agaricomycotina</taxon>
        <taxon>Agaricomycetes</taxon>
        <taxon>Hymenochaetales</taxon>
        <taxon>Schizoporaceae</taxon>
        <taxon>Schizopora</taxon>
    </lineage>
</organism>
<protein>
    <submittedName>
        <fullName evidence="1">Uncharacterized protein</fullName>
    </submittedName>
</protein>
<dbReference type="SUPFAM" id="SSF52047">
    <property type="entry name" value="RNI-like"/>
    <property type="match status" value="1"/>
</dbReference>
<reference evidence="1 2" key="1">
    <citation type="submission" date="2015-04" db="EMBL/GenBank/DDBJ databases">
        <title>Complete genome sequence of Schizopora paradoxa KUC8140, a cosmopolitan wood degrader in East Asia.</title>
        <authorList>
            <consortium name="DOE Joint Genome Institute"/>
            <person name="Min B."/>
            <person name="Park H."/>
            <person name="Jang Y."/>
            <person name="Kim J.-J."/>
            <person name="Kim K.H."/>
            <person name="Pangilinan J."/>
            <person name="Lipzen A."/>
            <person name="Riley R."/>
            <person name="Grigoriev I.V."/>
            <person name="Spatafora J.W."/>
            <person name="Choi I.-G."/>
        </authorList>
    </citation>
    <scope>NUCLEOTIDE SEQUENCE [LARGE SCALE GENOMIC DNA]</scope>
    <source>
        <strain evidence="1 2">KUC8140</strain>
    </source>
</reference>
<dbReference type="InterPro" id="IPR032675">
    <property type="entry name" value="LRR_dom_sf"/>
</dbReference>
<gene>
    <name evidence="1" type="ORF">SCHPADRAFT_948054</name>
</gene>
<dbReference type="Gene3D" id="3.80.10.10">
    <property type="entry name" value="Ribonuclease Inhibitor"/>
    <property type="match status" value="1"/>
</dbReference>
<dbReference type="EMBL" id="KQ086770">
    <property type="protein sequence ID" value="KLO04031.1"/>
    <property type="molecule type" value="Genomic_DNA"/>
</dbReference>
<proteinExistence type="predicted"/>
<dbReference type="InParanoid" id="A0A0H2RGG7"/>
<keyword evidence="2" id="KW-1185">Reference proteome</keyword>
<name>A0A0H2RGG7_9AGAM</name>
<sequence>MTAAVHIAFPGSYVPSPWATMTQDVLYEIFSFVMSNSFIPSVCPIHLIPNCADDELVAARVTAETFLSFGSVCRGWKHVADQFCPISIFMSGAGKNIAKVMGNICDRMDYCGYAFKRVRDVWINFEGIVVGKEDVELLRDFLGRFPRLEAVAIHTSRHAIIHRGSEGRTGALIEKTFIGFANSALEIKSLTWHAEFLDATLIIPKLQHLRHLSIHVHLGYCHFSRLAYVDSFELRNLTQLRIIFPYAGSKTAFEFARRLRAPQLRDLTLEGDTEMSYLSNILRVHGKSVLRLELSYGQSFDEGGCMALGEIVDPTLTPKLTTLVLPSHKVSESICSRLPNVTRLGLRSDFALEEELPRVGEVTIGSLQDVRKLLVGGLLPSLRYLKLLHEQFPDPFDQTHIDIVTQLRTEIAPLEENDVTCLDMHGNHLTT</sequence>
<dbReference type="Proteomes" id="UP000053477">
    <property type="component" value="Unassembled WGS sequence"/>
</dbReference>
<accession>A0A0H2RGG7</accession>
<dbReference type="AlphaFoldDB" id="A0A0H2RGG7"/>